<evidence type="ECO:0000313" key="2">
    <source>
        <dbReference type="Proteomes" id="UP001066276"/>
    </source>
</evidence>
<accession>A0AAV7M5R7</accession>
<organism evidence="1 2">
    <name type="scientific">Pleurodeles waltl</name>
    <name type="common">Iberian ribbed newt</name>
    <dbReference type="NCBI Taxonomy" id="8319"/>
    <lineage>
        <taxon>Eukaryota</taxon>
        <taxon>Metazoa</taxon>
        <taxon>Chordata</taxon>
        <taxon>Craniata</taxon>
        <taxon>Vertebrata</taxon>
        <taxon>Euteleostomi</taxon>
        <taxon>Amphibia</taxon>
        <taxon>Batrachia</taxon>
        <taxon>Caudata</taxon>
        <taxon>Salamandroidea</taxon>
        <taxon>Salamandridae</taxon>
        <taxon>Pleurodelinae</taxon>
        <taxon>Pleurodeles</taxon>
    </lineage>
</organism>
<dbReference type="AlphaFoldDB" id="A0AAV7M5R7"/>
<comment type="caution">
    <text evidence="1">The sequence shown here is derived from an EMBL/GenBank/DDBJ whole genome shotgun (WGS) entry which is preliminary data.</text>
</comment>
<dbReference type="Proteomes" id="UP001066276">
    <property type="component" value="Chromosome 10"/>
</dbReference>
<name>A0AAV7M5R7_PLEWA</name>
<protein>
    <submittedName>
        <fullName evidence="1">Uncharacterized protein</fullName>
    </submittedName>
</protein>
<reference evidence="1" key="1">
    <citation type="journal article" date="2022" name="bioRxiv">
        <title>Sequencing and chromosome-scale assembly of the giantPleurodeles waltlgenome.</title>
        <authorList>
            <person name="Brown T."/>
            <person name="Elewa A."/>
            <person name="Iarovenko S."/>
            <person name="Subramanian E."/>
            <person name="Araus A.J."/>
            <person name="Petzold A."/>
            <person name="Susuki M."/>
            <person name="Suzuki K.-i.T."/>
            <person name="Hayashi T."/>
            <person name="Toyoda A."/>
            <person name="Oliveira C."/>
            <person name="Osipova E."/>
            <person name="Leigh N.D."/>
            <person name="Simon A."/>
            <person name="Yun M.H."/>
        </authorList>
    </citation>
    <scope>NUCLEOTIDE SEQUENCE</scope>
    <source>
        <strain evidence="1">20211129_DDA</strain>
        <tissue evidence="1">Liver</tissue>
    </source>
</reference>
<keyword evidence="2" id="KW-1185">Reference proteome</keyword>
<gene>
    <name evidence="1" type="ORF">NDU88_003667</name>
</gene>
<dbReference type="EMBL" id="JANPWB010000014">
    <property type="protein sequence ID" value="KAJ1098558.1"/>
    <property type="molecule type" value="Genomic_DNA"/>
</dbReference>
<sequence>MMRIVIKYAQIEREKVIEQIDIVTKRIEAFSDKKLVESLSSAMEERLTKIEEEIISKKSRKFNRDTFDYETGQIYT</sequence>
<proteinExistence type="predicted"/>
<evidence type="ECO:0000313" key="1">
    <source>
        <dbReference type="EMBL" id="KAJ1098558.1"/>
    </source>
</evidence>